<dbReference type="Proteomes" id="UP000602510">
    <property type="component" value="Unassembled WGS sequence"/>
</dbReference>
<evidence type="ECO:0008006" key="3">
    <source>
        <dbReference type="Google" id="ProtNLM"/>
    </source>
</evidence>
<evidence type="ECO:0000313" key="2">
    <source>
        <dbReference type="Proteomes" id="UP000602510"/>
    </source>
</evidence>
<sequence>MMKDGLTITPFPDLRVSTLERQEMIELVDTYVEDYIDKYKDFVVNDKCKVNKRRWQHVKSRDKLHIYAKRTPKGLGRRSSVLRRSSQRSTTARDLSVLLGVGTFAGELEDLMFGVMSPTLDSMRIKASYVHDFDNAAVLCSVVEPSKEEPFQSLVIKWMSIDPPLQSAKLSKSRDFVFIEATGIVEFDDGDCVGYHFLHSVDFPQTGPLPHKIRGNLSTFSCFRQVGVNTIGNFACATVDPGGDAIRFLLTSVVADFLLSATNYVYCGQMKKLAWLLQHRRAVFRRSTKERSRKQCVVCRKNTGNVIGSIGRKVCKLCGGEVCLSCKIHQRLSFLSISGELIQRKVVFCGMCVSASTYMDVWEPATHEAKDYDACSTFTTFTASSTYTFLESLTPSFDGIEL</sequence>
<dbReference type="Gene3D" id="3.30.530.20">
    <property type="match status" value="1"/>
</dbReference>
<comment type="caution">
    <text evidence="1">The sequence shown here is derived from an EMBL/GenBank/DDBJ whole genome shotgun (WGS) entry which is preliminary data.</text>
</comment>
<dbReference type="AlphaFoldDB" id="A0A833WNP8"/>
<evidence type="ECO:0000313" key="1">
    <source>
        <dbReference type="EMBL" id="KAF4044120.1"/>
    </source>
</evidence>
<dbReference type="EMBL" id="WSZM01000077">
    <property type="protein sequence ID" value="KAF4044120.1"/>
    <property type="molecule type" value="Genomic_DNA"/>
</dbReference>
<dbReference type="InterPro" id="IPR052727">
    <property type="entry name" value="Rab4/Rab5_effector"/>
</dbReference>
<proteinExistence type="predicted"/>
<keyword evidence="2" id="KW-1185">Reference proteome</keyword>
<protein>
    <recommendedName>
        <fullName evidence="3">FYVE-type domain-containing protein</fullName>
    </recommendedName>
</protein>
<dbReference type="InterPro" id="IPR013083">
    <property type="entry name" value="Znf_RING/FYVE/PHD"/>
</dbReference>
<accession>A0A833WNP8</accession>
<dbReference type="PANTHER" id="PTHR13510">
    <property type="entry name" value="FYVE-FINGER-CONTAINING RAB5 EFFECTOR PROTEIN RABENOSYN-5-RELATED"/>
    <property type="match status" value="1"/>
</dbReference>
<dbReference type="InterPro" id="IPR023393">
    <property type="entry name" value="START-like_dom_sf"/>
</dbReference>
<organism evidence="1 2">
    <name type="scientific">Phytophthora infestans</name>
    <name type="common">Potato late blight agent</name>
    <name type="synonym">Botrytis infestans</name>
    <dbReference type="NCBI Taxonomy" id="4787"/>
    <lineage>
        <taxon>Eukaryota</taxon>
        <taxon>Sar</taxon>
        <taxon>Stramenopiles</taxon>
        <taxon>Oomycota</taxon>
        <taxon>Peronosporomycetes</taxon>
        <taxon>Peronosporales</taxon>
        <taxon>Peronosporaceae</taxon>
        <taxon>Phytophthora</taxon>
    </lineage>
</organism>
<name>A0A833WNP8_PHYIN</name>
<dbReference type="Gene3D" id="3.30.40.10">
    <property type="entry name" value="Zinc/RING finger domain, C3HC4 (zinc finger)"/>
    <property type="match status" value="1"/>
</dbReference>
<reference evidence="1" key="1">
    <citation type="submission" date="2020-04" db="EMBL/GenBank/DDBJ databases">
        <title>Hybrid Assembly of Korean Phytophthora infestans isolates.</title>
        <authorList>
            <person name="Prokchorchik M."/>
            <person name="Lee Y."/>
            <person name="Seo J."/>
            <person name="Cho J.-H."/>
            <person name="Park Y.-E."/>
            <person name="Jang D.-C."/>
            <person name="Im J.-S."/>
            <person name="Choi J.-G."/>
            <person name="Park H.-J."/>
            <person name="Lee G.-B."/>
            <person name="Lee Y.-G."/>
            <person name="Hong S.-Y."/>
            <person name="Cho K."/>
            <person name="Sohn K.H."/>
        </authorList>
    </citation>
    <scope>NUCLEOTIDE SEQUENCE</scope>
    <source>
        <strain evidence="1">KR_1_A1</strain>
    </source>
</reference>
<gene>
    <name evidence="1" type="ORF">GN244_ATG03576</name>
</gene>
<dbReference type="PANTHER" id="PTHR13510:SF44">
    <property type="entry name" value="RABENOSYN-5"/>
    <property type="match status" value="1"/>
</dbReference>